<keyword evidence="2" id="KW-1185">Reference proteome</keyword>
<name>A0A1V8SR08_9PEZI</name>
<protein>
    <submittedName>
        <fullName evidence="1">Uncharacterized protein</fullName>
    </submittedName>
</protein>
<dbReference type="InParanoid" id="A0A1V8SR08"/>
<dbReference type="Gene3D" id="2.60.120.260">
    <property type="entry name" value="Galactose-binding domain-like"/>
    <property type="match status" value="1"/>
</dbReference>
<organism evidence="1 2">
    <name type="scientific">Cryoendolithus antarcticus</name>
    <dbReference type="NCBI Taxonomy" id="1507870"/>
    <lineage>
        <taxon>Eukaryota</taxon>
        <taxon>Fungi</taxon>
        <taxon>Dikarya</taxon>
        <taxon>Ascomycota</taxon>
        <taxon>Pezizomycotina</taxon>
        <taxon>Dothideomycetes</taxon>
        <taxon>Dothideomycetidae</taxon>
        <taxon>Cladosporiales</taxon>
        <taxon>Cladosporiaceae</taxon>
        <taxon>Cryoendolithus</taxon>
    </lineage>
</organism>
<evidence type="ECO:0000313" key="1">
    <source>
        <dbReference type="EMBL" id="OQO01468.1"/>
    </source>
</evidence>
<gene>
    <name evidence="1" type="ORF">B0A48_13023</name>
</gene>
<evidence type="ECO:0000313" key="2">
    <source>
        <dbReference type="Proteomes" id="UP000192596"/>
    </source>
</evidence>
<dbReference type="EMBL" id="NAJO01000031">
    <property type="protein sequence ID" value="OQO01468.1"/>
    <property type="molecule type" value="Genomic_DNA"/>
</dbReference>
<comment type="caution">
    <text evidence="1">The sequence shown here is derived from an EMBL/GenBank/DDBJ whole genome shotgun (WGS) entry which is preliminary data.</text>
</comment>
<sequence>MCSLSASTNSEQLFSADYGFPSAHIGPGNASGIFKNTPSTYIVLIYCYNYDQGYDVTPTIDSIGLSVFNPSTGTNPIRPVATQVVANPGFDGGTFNPWTTSQTSGRADFPINNGRAQVQVTRIDSRYTTPAYIEQLLGRAAEASQHVTLTGDVYINIPNGGANCIATMGTNGDQMWIVQNIVSSQTYHVNLNYTTTQAGQYMELFTTYTGTQVCSTQFDSVMLTLNSFQSGGLVGGGA</sequence>
<reference evidence="2" key="1">
    <citation type="submission" date="2017-03" db="EMBL/GenBank/DDBJ databases">
        <title>Genomes of endolithic fungi from Antarctica.</title>
        <authorList>
            <person name="Coleine C."/>
            <person name="Masonjones S."/>
            <person name="Stajich J.E."/>
        </authorList>
    </citation>
    <scope>NUCLEOTIDE SEQUENCE [LARGE SCALE GENOMIC DNA]</scope>
    <source>
        <strain evidence="2">CCFEE 5527</strain>
    </source>
</reference>
<proteinExistence type="predicted"/>
<dbReference type="Proteomes" id="UP000192596">
    <property type="component" value="Unassembled WGS sequence"/>
</dbReference>
<accession>A0A1V8SR08</accession>
<dbReference type="STRING" id="1507870.A0A1V8SR08"/>
<dbReference type="AlphaFoldDB" id="A0A1V8SR08"/>
<dbReference type="OrthoDB" id="3648169at2759"/>